<dbReference type="PROSITE" id="PS00028">
    <property type="entry name" value="ZINC_FINGER_C2H2_1"/>
    <property type="match status" value="5"/>
</dbReference>
<feature type="compositionally biased region" description="Pro residues" evidence="13">
    <location>
        <begin position="331"/>
        <end position="340"/>
    </location>
</feature>
<comment type="subcellular location">
    <subcellularLocation>
        <location evidence="1">Nucleus</location>
    </subcellularLocation>
</comment>
<evidence type="ECO:0000256" key="9">
    <source>
        <dbReference type="ARBA" id="ARBA00023163"/>
    </source>
</evidence>
<dbReference type="PANTHER" id="PTHR24388">
    <property type="entry name" value="ZINC FINGER PROTEIN"/>
    <property type="match status" value="1"/>
</dbReference>
<feature type="domain" description="C2H2-type" evidence="14">
    <location>
        <begin position="807"/>
        <end position="835"/>
    </location>
</feature>
<keyword evidence="8" id="KW-0238">DNA-binding</keyword>
<keyword evidence="7" id="KW-0805">Transcription regulation</keyword>
<dbReference type="SMART" id="SM00355">
    <property type="entry name" value="ZnF_C2H2"/>
    <property type="match status" value="10"/>
</dbReference>
<evidence type="ECO:0000256" key="3">
    <source>
        <dbReference type="ARBA" id="ARBA00022723"/>
    </source>
</evidence>
<keyword evidence="16" id="KW-1185">Reference proteome</keyword>
<evidence type="ECO:0000256" key="2">
    <source>
        <dbReference type="ARBA" id="ARBA00006991"/>
    </source>
</evidence>
<evidence type="ECO:0000256" key="8">
    <source>
        <dbReference type="ARBA" id="ARBA00023125"/>
    </source>
</evidence>
<dbReference type="PROSITE" id="PS50157">
    <property type="entry name" value="ZINC_FINGER_C2H2_2"/>
    <property type="match status" value="6"/>
</dbReference>
<dbReference type="Pfam" id="PF00096">
    <property type="entry name" value="zf-C2H2"/>
    <property type="match status" value="2"/>
</dbReference>
<gene>
    <name evidence="15" type="ORF">CLODIP_2_CD11426</name>
</gene>
<evidence type="ECO:0000256" key="4">
    <source>
        <dbReference type="ARBA" id="ARBA00022737"/>
    </source>
</evidence>
<protein>
    <recommendedName>
        <fullName evidence="14">C2H2-type domain-containing protein</fullName>
    </recommendedName>
</protein>
<dbReference type="EMBL" id="CADEPI010000005">
    <property type="protein sequence ID" value="CAB3361118.1"/>
    <property type="molecule type" value="Genomic_DNA"/>
</dbReference>
<feature type="region of interest" description="Disordered" evidence="13">
    <location>
        <begin position="862"/>
        <end position="939"/>
    </location>
</feature>
<evidence type="ECO:0000256" key="11">
    <source>
        <dbReference type="ARBA" id="ARBA00037948"/>
    </source>
</evidence>
<feature type="compositionally biased region" description="Basic residues" evidence="13">
    <location>
        <begin position="315"/>
        <end position="326"/>
    </location>
</feature>
<dbReference type="SUPFAM" id="SSF57667">
    <property type="entry name" value="beta-beta-alpha zinc fingers"/>
    <property type="match status" value="3"/>
</dbReference>
<proteinExistence type="inferred from homology"/>
<evidence type="ECO:0000256" key="13">
    <source>
        <dbReference type="SAM" id="MobiDB-lite"/>
    </source>
</evidence>
<feature type="region of interest" description="Disordered" evidence="13">
    <location>
        <begin position="67"/>
        <end position="91"/>
    </location>
</feature>
<dbReference type="AlphaFoldDB" id="A0A8S1BWM8"/>
<evidence type="ECO:0000256" key="6">
    <source>
        <dbReference type="ARBA" id="ARBA00022833"/>
    </source>
</evidence>
<evidence type="ECO:0000256" key="12">
    <source>
        <dbReference type="PROSITE-ProRule" id="PRU00042"/>
    </source>
</evidence>
<feature type="domain" description="C2H2-type" evidence="14">
    <location>
        <begin position="766"/>
        <end position="793"/>
    </location>
</feature>
<organism evidence="15 16">
    <name type="scientific">Cloeon dipterum</name>
    <dbReference type="NCBI Taxonomy" id="197152"/>
    <lineage>
        <taxon>Eukaryota</taxon>
        <taxon>Metazoa</taxon>
        <taxon>Ecdysozoa</taxon>
        <taxon>Arthropoda</taxon>
        <taxon>Hexapoda</taxon>
        <taxon>Insecta</taxon>
        <taxon>Pterygota</taxon>
        <taxon>Palaeoptera</taxon>
        <taxon>Ephemeroptera</taxon>
        <taxon>Pisciforma</taxon>
        <taxon>Baetidae</taxon>
        <taxon>Cloeon</taxon>
    </lineage>
</organism>
<feature type="region of interest" description="Disordered" evidence="13">
    <location>
        <begin position="377"/>
        <end position="396"/>
    </location>
</feature>
<keyword evidence="9" id="KW-0804">Transcription</keyword>
<comment type="caution">
    <text evidence="15">The sequence shown here is derived from an EMBL/GenBank/DDBJ whole genome shotgun (WGS) entry which is preliminary data.</text>
</comment>
<evidence type="ECO:0000256" key="1">
    <source>
        <dbReference type="ARBA" id="ARBA00004123"/>
    </source>
</evidence>
<comment type="similarity">
    <text evidence="11">Belongs to the snail C2H2-type zinc-finger protein family.</text>
</comment>
<feature type="region of interest" description="Disordered" evidence="13">
    <location>
        <begin position="282"/>
        <end position="344"/>
    </location>
</feature>
<evidence type="ECO:0000259" key="14">
    <source>
        <dbReference type="PROSITE" id="PS50157"/>
    </source>
</evidence>
<accession>A0A8S1BWM8</accession>
<evidence type="ECO:0000313" key="15">
    <source>
        <dbReference type="EMBL" id="CAB3361118.1"/>
    </source>
</evidence>
<keyword evidence="5 12" id="KW-0863">Zinc-finger</keyword>
<dbReference type="FunFam" id="3.30.160.60:FF:001370">
    <property type="entry name" value="Zinc finger protein"/>
    <property type="match status" value="1"/>
</dbReference>
<dbReference type="GO" id="GO:0000981">
    <property type="term" value="F:DNA-binding transcription factor activity, RNA polymerase II-specific"/>
    <property type="evidence" value="ECO:0007669"/>
    <property type="project" value="TreeGrafter"/>
</dbReference>
<comment type="similarity">
    <text evidence="2">Belongs to the krueppel C2H2-type zinc-finger protein family.</text>
</comment>
<keyword evidence="4" id="KW-0677">Repeat</keyword>
<feature type="compositionally biased region" description="Basic and acidic residues" evidence="13">
    <location>
        <begin position="456"/>
        <end position="467"/>
    </location>
</feature>
<dbReference type="GO" id="GO:0030674">
    <property type="term" value="F:protein-macromolecule adaptor activity"/>
    <property type="evidence" value="ECO:0007669"/>
    <property type="project" value="UniProtKB-ARBA"/>
</dbReference>
<feature type="region of interest" description="Disordered" evidence="13">
    <location>
        <begin position="159"/>
        <end position="180"/>
    </location>
</feature>
<feature type="domain" description="C2H2-type" evidence="14">
    <location>
        <begin position="737"/>
        <end position="765"/>
    </location>
</feature>
<dbReference type="InterPro" id="IPR036236">
    <property type="entry name" value="Znf_C2H2_sf"/>
</dbReference>
<feature type="region of interest" description="Disordered" evidence="13">
    <location>
        <begin position="534"/>
        <end position="597"/>
    </location>
</feature>
<dbReference type="FunFam" id="3.30.160.60:FF:000688">
    <property type="entry name" value="zinc finger protein 197 isoform X1"/>
    <property type="match status" value="1"/>
</dbReference>
<sequence>MKVTKEALEASQKAMRRHSGATVPALDPACDDVIADVDTHSVTSVFFSDGMLGQALLSQDLNFSAPNDEKAKSTDADLSLSKANGPTLPPMSALSRGAVPDELDHLTAPPVQIDPTGLLDGLHVDDFTNGYKLSTSPGLLNGTISMAEVHPDRDQLIGGPPSAGDKVPEAMFETPSSPPLPAETDVAGSLLLSSSRGPLPTISSSQVSSLLSALNSDLSNPELELSPPRKMNESLEKVDLLITPERVSTLTQTDSLDGIDCLIPLSTPEDKSPAMMTMMFPRFIKPDPQPSPSLPVPPPAPPPQPPPQVVVKQEKPKRKTKPRAKKLIPLAPAPQPPPPAESGTTAERVFCFKCSSCPYLSMDKEGVDRHIKEEHAVNKSAHSGPAGGTGSHQQQQYLTEPVNQELRCPGCPNIFFSPDSLKVHLIHDHRVDEKDTPKIISCLRIVTSIPMQQRSSAERQRSVERQPEPPPPPPPVKVQQAPESVEYIPIVDVEETKKSSRVKKEAKNTEAYAAKNLEVYTDDAGKIKVRNLNGAPAVDPAAPETSSGSGGDACESSDLDAIEEDDEEEEEEEDEKKKKGRPKGSKSIGITEFKRQNPSLRLGEKELGYRCAVSGCATRMRSHDNIEYHRKCHMPQNSDESSDYACPECDQKFSQWRVLSMHLWRSHTIDMELYTCDKCDFKTNSHSMLINIHKRIHGEEKPFLCDACGKGFKTNKQLRNHRAIHTSGSRPRSVHGGVCDICGRKYADRRMLRMHKDTVHAKLRPYLCNYCGYSASSRSTLKMHMRQHTDHNSLRRHLMRHSGQTKYRCPHCDYACIQSSTYKVHLKTKHPGLDEGLLFSCSFCSFRTIKKENYDMHVVTHTNEPAATTVPEETPPPTPDRKRKLAPNPQSGLPEPHKAAPNGSAPPSSIAVTNKAKITKKTDQAKNTQLKSEPKKKAKAAVKRAAVPVESAATAASVKTTVTANGSAKPRPATKSQSATLQQVSSNNFLAALDTFTPVASQNCFGVEDRRYPLLSSQLRLTTADPITSTSPMITLLDGRQFLQVASAGEIIMPVILAPQALQLALCGSEPEQISNELLEGAAVATGTTIVMNGAELAEVKCKVADLSKGS</sequence>
<keyword evidence="6" id="KW-0862">Zinc</keyword>
<dbReference type="GO" id="GO:0005634">
    <property type="term" value="C:nucleus"/>
    <property type="evidence" value="ECO:0007669"/>
    <property type="project" value="UniProtKB-SubCell"/>
</dbReference>
<dbReference type="Gene3D" id="3.30.160.60">
    <property type="entry name" value="Classic Zinc Finger"/>
    <property type="match status" value="5"/>
</dbReference>
<keyword evidence="10" id="KW-0539">Nucleus</keyword>
<reference evidence="15 16" key="1">
    <citation type="submission" date="2020-04" db="EMBL/GenBank/DDBJ databases">
        <authorList>
            <person name="Alioto T."/>
            <person name="Alioto T."/>
            <person name="Gomez Garrido J."/>
        </authorList>
    </citation>
    <scope>NUCLEOTIDE SEQUENCE [LARGE SCALE GENOMIC DNA]</scope>
</reference>
<evidence type="ECO:0000256" key="5">
    <source>
        <dbReference type="ARBA" id="ARBA00022771"/>
    </source>
</evidence>
<feature type="domain" description="C2H2-type" evidence="14">
    <location>
        <begin position="644"/>
        <end position="672"/>
    </location>
</feature>
<dbReference type="GO" id="GO:0000978">
    <property type="term" value="F:RNA polymerase II cis-regulatory region sequence-specific DNA binding"/>
    <property type="evidence" value="ECO:0007669"/>
    <property type="project" value="TreeGrafter"/>
</dbReference>
<keyword evidence="3" id="KW-0479">Metal-binding</keyword>
<evidence type="ECO:0000256" key="10">
    <source>
        <dbReference type="ARBA" id="ARBA00023242"/>
    </source>
</evidence>
<feature type="compositionally biased region" description="Acidic residues" evidence="13">
    <location>
        <begin position="555"/>
        <end position="574"/>
    </location>
</feature>
<feature type="domain" description="C2H2-type" evidence="14">
    <location>
        <begin position="674"/>
        <end position="702"/>
    </location>
</feature>
<dbReference type="GO" id="GO:0008270">
    <property type="term" value="F:zinc ion binding"/>
    <property type="evidence" value="ECO:0007669"/>
    <property type="project" value="UniProtKB-KW"/>
</dbReference>
<evidence type="ECO:0000313" key="16">
    <source>
        <dbReference type="Proteomes" id="UP000494165"/>
    </source>
</evidence>
<feature type="domain" description="C2H2-type" evidence="14">
    <location>
        <begin position="703"/>
        <end position="730"/>
    </location>
</feature>
<name>A0A8S1BWM8_9INSE</name>
<dbReference type="OrthoDB" id="5876240at2759"/>
<dbReference type="PANTHER" id="PTHR24388:SF54">
    <property type="entry name" value="PROTEIN ESCARGOT"/>
    <property type="match status" value="1"/>
</dbReference>
<feature type="compositionally biased region" description="Pro residues" evidence="13">
    <location>
        <begin position="287"/>
        <end position="308"/>
    </location>
</feature>
<dbReference type="InterPro" id="IPR050527">
    <property type="entry name" value="Snail/Krueppel_Znf"/>
</dbReference>
<dbReference type="Proteomes" id="UP000494165">
    <property type="component" value="Unassembled WGS sequence"/>
</dbReference>
<evidence type="ECO:0000256" key="7">
    <source>
        <dbReference type="ARBA" id="ARBA00023015"/>
    </source>
</evidence>
<feature type="region of interest" description="Disordered" evidence="13">
    <location>
        <begin position="451"/>
        <end position="483"/>
    </location>
</feature>
<dbReference type="InterPro" id="IPR013087">
    <property type="entry name" value="Znf_C2H2_type"/>
</dbReference>